<keyword evidence="1" id="KW-0812">Transmembrane</keyword>
<reference evidence="2 3" key="1">
    <citation type="submission" date="2021-08" db="EMBL/GenBank/DDBJ databases">
        <title>Complete genome sequence of Leptospira kobayashii strain E30.</title>
        <authorList>
            <person name="Nakao R."/>
            <person name="Nakamura S."/>
            <person name="Masuzawa T."/>
            <person name="Koizumi N."/>
        </authorList>
    </citation>
    <scope>NUCLEOTIDE SEQUENCE [LARGE SCALE GENOMIC DNA]</scope>
    <source>
        <strain evidence="2 3">E30</strain>
    </source>
</reference>
<evidence type="ECO:0000256" key="1">
    <source>
        <dbReference type="SAM" id="Phobius"/>
    </source>
</evidence>
<feature type="transmembrane region" description="Helical" evidence="1">
    <location>
        <begin position="96"/>
        <end position="112"/>
    </location>
</feature>
<evidence type="ECO:0008006" key="4">
    <source>
        <dbReference type="Google" id="ProtNLM"/>
    </source>
</evidence>
<dbReference type="Proteomes" id="UP000245263">
    <property type="component" value="Chromosome 2"/>
</dbReference>
<keyword evidence="1" id="KW-1133">Transmembrane helix</keyword>
<feature type="transmembrane region" description="Helical" evidence="1">
    <location>
        <begin position="271"/>
        <end position="290"/>
    </location>
</feature>
<organism evidence="2 3">
    <name type="scientific">Leptospira kobayashii</name>
    <dbReference type="NCBI Taxonomy" id="1917830"/>
    <lineage>
        <taxon>Bacteria</taxon>
        <taxon>Pseudomonadati</taxon>
        <taxon>Spirochaetota</taxon>
        <taxon>Spirochaetia</taxon>
        <taxon>Leptospirales</taxon>
        <taxon>Leptospiraceae</taxon>
        <taxon>Leptospira</taxon>
    </lineage>
</organism>
<sequence>MIYIYYLLHIDTGLLDSDILFHLGVAGDYHRKGMVLTIPSAVESIWSEGYGDTHFLYHQVLRFVPVIRIKLWIALLTSVCLFSYLVYVEVKNKREILFYSGLFLFGSYVFTGRLLFGKGLLVFLPLFIIYLIVWNRKNKWAVFSLAWVLVWTYPLSPLILLYSFVSNSLSFMESYRIRKKTNDSFFSLLWFFKEYSLFYYAFIGFCLGLIIHPSFPNQFHAFYLEWWGQIFQPNDVEKIAEWLAPGNLLFFQTYFVLILISFFARKDGDRALFTLFAIGLVSSYFTTKSIEWTVPIGFLWLGSSSHLRAKVQGDLFSVVFGSLFFLYAGQLAQGVDYQIKKNRESGSLTSVFLACEKLETGTKLWIRWDDFPSFYFKCPKLIYPFGLNPLYSFAKDPTRYQMIFSFWKNEEADLSELPYYLGYEYVMIDSQKHGNFLLSMMQNQPNWKVIYSLNTSFLFKREKINASAHPEKIKTRPINLEIPKAWGR</sequence>
<evidence type="ECO:0000313" key="2">
    <source>
        <dbReference type="EMBL" id="BDA80707.1"/>
    </source>
</evidence>
<feature type="transmembrane region" description="Helical" evidence="1">
    <location>
        <begin position="185"/>
        <end position="211"/>
    </location>
</feature>
<gene>
    <name evidence="2" type="ORF">LPTSP3_g36370</name>
</gene>
<dbReference type="RefSeq" id="WP_135354935.1">
    <property type="nucleotide sequence ID" value="NZ_AP025029.1"/>
</dbReference>
<feature type="transmembrane region" description="Helical" evidence="1">
    <location>
        <begin position="315"/>
        <end position="335"/>
    </location>
</feature>
<feature type="transmembrane region" description="Helical" evidence="1">
    <location>
        <begin position="71"/>
        <end position="90"/>
    </location>
</feature>
<protein>
    <recommendedName>
        <fullName evidence="4">Dolichyl-phosphate-mannose-protein mannosyltransferase</fullName>
    </recommendedName>
</protein>
<keyword evidence="1" id="KW-0472">Membrane</keyword>
<dbReference type="EMBL" id="AP025029">
    <property type="protein sequence ID" value="BDA80707.1"/>
    <property type="molecule type" value="Genomic_DNA"/>
</dbReference>
<proteinExistence type="predicted"/>
<feature type="transmembrane region" description="Helical" evidence="1">
    <location>
        <begin position="242"/>
        <end position="264"/>
    </location>
</feature>
<keyword evidence="3" id="KW-1185">Reference proteome</keyword>
<accession>A0ABM7UNJ9</accession>
<name>A0ABM7UNJ9_9LEPT</name>
<feature type="transmembrane region" description="Helical" evidence="1">
    <location>
        <begin position="141"/>
        <end position="165"/>
    </location>
</feature>
<evidence type="ECO:0000313" key="3">
    <source>
        <dbReference type="Proteomes" id="UP000245263"/>
    </source>
</evidence>